<proteinExistence type="predicted"/>
<keyword evidence="4" id="KW-0472">Membrane</keyword>
<dbReference type="PANTHER" id="PTHR22950">
    <property type="entry name" value="AMINO ACID TRANSPORTER"/>
    <property type="match status" value="1"/>
</dbReference>
<dbReference type="PANTHER" id="PTHR22950:SF349">
    <property type="entry name" value="AMINO ACID TRANSPORTER TRANSMEMBRANE DOMAIN-CONTAINING PROTEIN"/>
    <property type="match status" value="1"/>
</dbReference>
<dbReference type="InterPro" id="IPR013057">
    <property type="entry name" value="AA_transpt_TM"/>
</dbReference>
<evidence type="ECO:0000256" key="3">
    <source>
        <dbReference type="ARBA" id="ARBA00022989"/>
    </source>
</evidence>
<gene>
    <name evidence="6" type="ORF">PACLA_8A086460</name>
</gene>
<evidence type="ECO:0000256" key="1">
    <source>
        <dbReference type="ARBA" id="ARBA00004141"/>
    </source>
</evidence>
<keyword evidence="3" id="KW-1133">Transmembrane helix</keyword>
<dbReference type="AlphaFoldDB" id="A0A7D9L3D1"/>
<organism evidence="6 7">
    <name type="scientific">Paramuricea clavata</name>
    <name type="common">Red gorgonian</name>
    <name type="synonym">Violescent sea-whip</name>
    <dbReference type="NCBI Taxonomy" id="317549"/>
    <lineage>
        <taxon>Eukaryota</taxon>
        <taxon>Metazoa</taxon>
        <taxon>Cnidaria</taxon>
        <taxon>Anthozoa</taxon>
        <taxon>Octocorallia</taxon>
        <taxon>Malacalcyonacea</taxon>
        <taxon>Plexauridae</taxon>
        <taxon>Paramuricea</taxon>
    </lineage>
</organism>
<comment type="subcellular location">
    <subcellularLocation>
        <location evidence="1">Membrane</location>
        <topology evidence="1">Multi-pass membrane protein</topology>
    </subcellularLocation>
</comment>
<evidence type="ECO:0000256" key="4">
    <source>
        <dbReference type="ARBA" id="ARBA00023136"/>
    </source>
</evidence>
<evidence type="ECO:0000259" key="5">
    <source>
        <dbReference type="Pfam" id="PF01490"/>
    </source>
</evidence>
<feature type="domain" description="Amino acid transporter transmembrane" evidence="5">
    <location>
        <begin position="46"/>
        <end position="101"/>
    </location>
</feature>
<sequence>MNASEKEAINGDQQYALLPNDEPNEEETEEKLVTIHEFRDHEHATTDFETLLHIVKATIGSGILNLPAAVKNAGVVFGPFGLLFVAIVTVHCEHLLVISSRAWCRV</sequence>
<evidence type="ECO:0000256" key="2">
    <source>
        <dbReference type="ARBA" id="ARBA00022692"/>
    </source>
</evidence>
<evidence type="ECO:0000313" key="6">
    <source>
        <dbReference type="EMBL" id="CAB4025005.1"/>
    </source>
</evidence>
<dbReference type="GO" id="GO:0005774">
    <property type="term" value="C:vacuolar membrane"/>
    <property type="evidence" value="ECO:0007669"/>
    <property type="project" value="TreeGrafter"/>
</dbReference>
<dbReference type="Proteomes" id="UP001152795">
    <property type="component" value="Unassembled WGS sequence"/>
</dbReference>
<keyword evidence="7" id="KW-1185">Reference proteome</keyword>
<evidence type="ECO:0000313" key="7">
    <source>
        <dbReference type="Proteomes" id="UP001152795"/>
    </source>
</evidence>
<keyword evidence="2" id="KW-0812">Transmembrane</keyword>
<name>A0A7D9L3D1_PARCT</name>
<dbReference type="Pfam" id="PF01490">
    <property type="entry name" value="Aa_trans"/>
    <property type="match status" value="1"/>
</dbReference>
<protein>
    <submittedName>
        <fullName evidence="6">Proton-coupled amino acid transporter pathetic</fullName>
    </submittedName>
</protein>
<dbReference type="OrthoDB" id="1684102at2759"/>
<reference evidence="6" key="1">
    <citation type="submission" date="2020-04" db="EMBL/GenBank/DDBJ databases">
        <authorList>
            <person name="Alioto T."/>
            <person name="Alioto T."/>
            <person name="Gomez Garrido J."/>
        </authorList>
    </citation>
    <scope>NUCLEOTIDE SEQUENCE</scope>
    <source>
        <strain evidence="6">A484AB</strain>
    </source>
</reference>
<dbReference type="EMBL" id="CACRXK020013354">
    <property type="protein sequence ID" value="CAB4025005.1"/>
    <property type="molecule type" value="Genomic_DNA"/>
</dbReference>
<comment type="caution">
    <text evidence="6">The sequence shown here is derived from an EMBL/GenBank/DDBJ whole genome shotgun (WGS) entry which is preliminary data.</text>
</comment>
<accession>A0A7D9L3D1</accession>
<dbReference type="GO" id="GO:0015179">
    <property type="term" value="F:L-amino acid transmembrane transporter activity"/>
    <property type="evidence" value="ECO:0007669"/>
    <property type="project" value="TreeGrafter"/>
</dbReference>